<reference evidence="1 2" key="2">
    <citation type="journal article" date="2010" name="Stand. Genomic Sci.">
        <title>Complete genome sequence of Kribbella flavida type strain (IFO 14399).</title>
        <authorList>
            <person name="Pukall R."/>
            <person name="Lapidus A."/>
            <person name="Glavina Del Rio T."/>
            <person name="Copeland A."/>
            <person name="Tice H."/>
            <person name="Cheng J.-F."/>
            <person name="Lucas S."/>
            <person name="Chen F."/>
            <person name="Nolan M."/>
            <person name="LaButti K."/>
            <person name="Pati A."/>
            <person name="Ivanova N."/>
            <person name="Mavrommatis K."/>
            <person name="Mikhailova N."/>
            <person name="Pitluck S."/>
            <person name="Bruce D."/>
            <person name="Goodwin L."/>
            <person name="Land M."/>
            <person name="Hauser L."/>
            <person name="Chang Y.-J."/>
            <person name="Jeffries C.D."/>
            <person name="Chen A."/>
            <person name="Palaniappan K."/>
            <person name="Chain P."/>
            <person name="Rohde M."/>
            <person name="Goeker M."/>
            <person name="Bristow J."/>
            <person name="Eisen J.A."/>
            <person name="Markowitz V."/>
            <person name="Hugenholtz P."/>
            <person name="Kyrpides N.C."/>
            <person name="Klenk H.-P."/>
            <person name="Brettin T."/>
        </authorList>
    </citation>
    <scope>NUCLEOTIDE SEQUENCE [LARGE SCALE GENOMIC DNA]</scope>
    <source>
        <strain evidence="2">DSM 17836 / JCM 10339 / NBRC 14399</strain>
    </source>
</reference>
<organism evidence="1 2">
    <name type="scientific">Kribbella flavida (strain DSM 17836 / JCM 10339 / NBRC 14399)</name>
    <dbReference type="NCBI Taxonomy" id="479435"/>
    <lineage>
        <taxon>Bacteria</taxon>
        <taxon>Bacillati</taxon>
        <taxon>Actinomycetota</taxon>
        <taxon>Actinomycetes</taxon>
        <taxon>Propionibacteriales</taxon>
        <taxon>Kribbellaceae</taxon>
        <taxon>Kribbella</taxon>
    </lineage>
</organism>
<proteinExistence type="predicted"/>
<dbReference type="HOGENOM" id="CLU_2356063_0_0_11"/>
<dbReference type="STRING" id="479435.Kfla_4549"/>
<dbReference type="Proteomes" id="UP000007967">
    <property type="component" value="Chromosome"/>
</dbReference>
<evidence type="ECO:0000313" key="1">
    <source>
        <dbReference type="EMBL" id="ADB33571.1"/>
    </source>
</evidence>
<dbReference type="AlphaFoldDB" id="D2PXW5"/>
<dbReference type="KEGG" id="kfl:Kfla_4549"/>
<sequence length="96" mass="10218">MTPFGEHMSSRRILAVVTGFGALLGTAALAVLPVQAAPVVGVGAVSQAGPGWHKIGVYDHFTCFQKANWYQDNGARDTRCDDIGGGRSELWVLTDE</sequence>
<keyword evidence="2" id="KW-1185">Reference proteome</keyword>
<name>D2PXW5_KRIFD</name>
<dbReference type="EMBL" id="CP001736">
    <property type="protein sequence ID" value="ADB33571.1"/>
    <property type="molecule type" value="Genomic_DNA"/>
</dbReference>
<evidence type="ECO:0000313" key="2">
    <source>
        <dbReference type="Proteomes" id="UP000007967"/>
    </source>
</evidence>
<reference evidence="2" key="1">
    <citation type="submission" date="2009-09" db="EMBL/GenBank/DDBJ databases">
        <title>The complete genome of Kribbella flavida DSM 17836.</title>
        <authorList>
            <consortium name="US DOE Joint Genome Institute (JGI-PGF)"/>
            <person name="Lucas S."/>
            <person name="Copeland A."/>
            <person name="Lapidus A."/>
            <person name="Glavina del Rio T."/>
            <person name="Dalin E."/>
            <person name="Tice H."/>
            <person name="Bruce D."/>
            <person name="Goodwin L."/>
            <person name="Pitluck S."/>
            <person name="Kyrpides N."/>
            <person name="Mavromatis K."/>
            <person name="Ivanova N."/>
            <person name="Saunders E."/>
            <person name="Brettin T."/>
            <person name="Detter J.C."/>
            <person name="Han C."/>
            <person name="Larimer F."/>
            <person name="Land M."/>
            <person name="Hauser L."/>
            <person name="Markowitz V."/>
            <person name="Cheng J.-F."/>
            <person name="Hugenholtz P."/>
            <person name="Woyke T."/>
            <person name="Wu D."/>
            <person name="Pukall R."/>
            <person name="Klenk H.-P."/>
            <person name="Eisen J.A."/>
        </authorList>
    </citation>
    <scope>NUCLEOTIDE SEQUENCE [LARGE SCALE GENOMIC DNA]</scope>
    <source>
        <strain evidence="2">DSM 17836 / JCM 10339 / NBRC 14399</strain>
    </source>
</reference>
<accession>D2PXW5</accession>
<protein>
    <submittedName>
        <fullName evidence="1">Uncharacterized protein</fullName>
    </submittedName>
</protein>
<gene>
    <name evidence="1" type="ordered locus">Kfla_4549</name>
</gene>